<dbReference type="GO" id="GO:0003824">
    <property type="term" value="F:catalytic activity"/>
    <property type="evidence" value="ECO:0007669"/>
    <property type="project" value="UniProtKB-ARBA"/>
</dbReference>
<evidence type="ECO:0000313" key="2">
    <source>
        <dbReference type="Proteomes" id="UP000058074"/>
    </source>
</evidence>
<dbReference type="PANTHER" id="PTHR11941:SF54">
    <property type="entry name" value="ENOYL-COA HYDRATASE, MITOCHONDRIAL"/>
    <property type="match status" value="1"/>
</dbReference>
<proteinExistence type="predicted"/>
<organism evidence="1 2">
    <name type="scientific">Sphingopyxis macrogoltabida</name>
    <name type="common">Sphingomonas macrogoltabidus</name>
    <dbReference type="NCBI Taxonomy" id="33050"/>
    <lineage>
        <taxon>Bacteria</taxon>
        <taxon>Pseudomonadati</taxon>
        <taxon>Pseudomonadota</taxon>
        <taxon>Alphaproteobacteria</taxon>
        <taxon>Sphingomonadales</taxon>
        <taxon>Sphingomonadaceae</taxon>
        <taxon>Sphingopyxis</taxon>
    </lineage>
</organism>
<dbReference type="SUPFAM" id="SSF52096">
    <property type="entry name" value="ClpP/crotonase"/>
    <property type="match status" value="1"/>
</dbReference>
<dbReference type="EMBL" id="CP012700">
    <property type="protein sequence ID" value="ALH79194.1"/>
    <property type="molecule type" value="Genomic_DNA"/>
</dbReference>
<accession>A0A0N9URR7</accession>
<dbReference type="Gene3D" id="3.90.226.10">
    <property type="entry name" value="2-enoyl-CoA Hydratase, Chain A, domain 1"/>
    <property type="match status" value="1"/>
</dbReference>
<dbReference type="PATRIC" id="fig|33050.5.peg.424"/>
<dbReference type="CDD" id="cd06558">
    <property type="entry name" value="crotonase-like"/>
    <property type="match status" value="1"/>
</dbReference>
<reference evidence="1 2" key="1">
    <citation type="journal article" date="2015" name="Genome Announc.">
        <title>Complete Genome Sequence of Polypropylene Glycol- and Polyethylene Glycol-Degrading Sphingopyxis macrogoltabida Strain EY-1.</title>
        <authorList>
            <person name="Ohtsubo Y."/>
            <person name="Nagata Y."/>
            <person name="Numata M."/>
            <person name="Tsuchikane K."/>
            <person name="Hosoyama A."/>
            <person name="Yamazoe A."/>
            <person name="Tsuda M."/>
            <person name="Fujita N."/>
            <person name="Kawai F."/>
        </authorList>
    </citation>
    <scope>NUCLEOTIDE SEQUENCE [LARGE SCALE GENOMIC DNA]</scope>
    <source>
        <strain evidence="1 2">EY-1</strain>
    </source>
</reference>
<protein>
    <submittedName>
        <fullName evidence="1">Enoyl-CoA hydratase</fullName>
    </submittedName>
</protein>
<gene>
    <name evidence="1" type="ORF">AN936_02030</name>
</gene>
<name>A0A0N9URR7_SPHMC</name>
<dbReference type="AlphaFoldDB" id="A0A0N9URR7"/>
<dbReference type="Proteomes" id="UP000058074">
    <property type="component" value="Chromosome"/>
</dbReference>
<dbReference type="InterPro" id="IPR001753">
    <property type="entry name" value="Enoyl-CoA_hydra/iso"/>
</dbReference>
<dbReference type="OrthoDB" id="7225138at2"/>
<evidence type="ECO:0000313" key="1">
    <source>
        <dbReference type="EMBL" id="ALH79194.1"/>
    </source>
</evidence>
<dbReference type="KEGG" id="smag:AN936_02030"/>
<dbReference type="Pfam" id="PF00378">
    <property type="entry name" value="ECH_1"/>
    <property type="match status" value="1"/>
</dbReference>
<dbReference type="GO" id="GO:0006635">
    <property type="term" value="P:fatty acid beta-oxidation"/>
    <property type="evidence" value="ECO:0007669"/>
    <property type="project" value="TreeGrafter"/>
</dbReference>
<sequence>MASGLSVELRVDGPTAHIILNREDRLNAINNDMFRRLEDHVARLAGEAETVRSVIVRGAGKCFSAGHDLQDIASGDAAHDVSFQSSVLERLANLPQAVIAAVHGHCYTGALELALASDFILAARSARFADTHAKWALTPVWGMSQRLPRLVGQAKAREMMFTARTIDGREAAEIGLAASCFEDTEFLERVDAIASMIAENSAFSIAAYKRLLAETDNVPLHLGLAHEVRNSAGVGPDMGERIAAFSKRKA</sequence>
<dbReference type="InterPro" id="IPR029045">
    <property type="entry name" value="ClpP/crotonase-like_dom_sf"/>
</dbReference>
<dbReference type="PANTHER" id="PTHR11941">
    <property type="entry name" value="ENOYL-COA HYDRATASE-RELATED"/>
    <property type="match status" value="1"/>
</dbReference>